<dbReference type="EMBL" id="CP038437">
    <property type="protein sequence ID" value="QRG26788.1"/>
    <property type="molecule type" value="Genomic_DNA"/>
</dbReference>
<keyword evidence="2" id="KW-1185">Reference proteome</keyword>
<dbReference type="AlphaFoldDB" id="A0A7U3K5S2"/>
<gene>
    <name evidence="1" type="ORF">E4T21_21560</name>
</gene>
<dbReference type="RefSeq" id="WP_187775043.1">
    <property type="nucleotide sequence ID" value="NZ_CP038437.2"/>
</dbReference>
<organism evidence="1 2">
    <name type="scientific">Halomonas binhaiensis</name>
    <dbReference type="NCBI Taxonomy" id="2562282"/>
    <lineage>
        <taxon>Bacteria</taxon>
        <taxon>Pseudomonadati</taxon>
        <taxon>Pseudomonadota</taxon>
        <taxon>Gammaproteobacteria</taxon>
        <taxon>Oceanospirillales</taxon>
        <taxon>Halomonadaceae</taxon>
        <taxon>Halomonas</taxon>
    </lineage>
</organism>
<dbReference type="KEGG" id="hbh:E4T21_21560"/>
<name>A0A7U3K5S2_9GAMM</name>
<protein>
    <submittedName>
        <fullName evidence="1">Uncharacterized protein</fullName>
    </submittedName>
</protein>
<dbReference type="Proteomes" id="UP000324285">
    <property type="component" value="Chromosome"/>
</dbReference>
<reference evidence="1" key="1">
    <citation type="submission" date="2021-02" db="EMBL/GenBank/DDBJ databases">
        <title>Strain Y2R2, a novel species of the genus Halomonas.</title>
        <authorList>
            <person name="Huang H."/>
        </authorList>
    </citation>
    <scope>NUCLEOTIDE SEQUENCE</scope>
    <source>
        <strain evidence="1">Y2R2</strain>
    </source>
</reference>
<evidence type="ECO:0000313" key="1">
    <source>
        <dbReference type="EMBL" id="QRG26788.1"/>
    </source>
</evidence>
<evidence type="ECO:0000313" key="2">
    <source>
        <dbReference type="Proteomes" id="UP000324285"/>
    </source>
</evidence>
<accession>A0A7U3K5S2</accession>
<sequence length="52" mass="5535">MAHGTWHMAHGTGEPVAPGVVGAVDVVVDTAVVPFLSLSIRFLSVRYGQCWL</sequence>
<proteinExistence type="predicted"/>